<dbReference type="AlphaFoldDB" id="A0AAV5D9H1"/>
<protein>
    <recommendedName>
        <fullName evidence="3">NB-ARC domain-containing protein</fullName>
    </recommendedName>
</protein>
<reference evidence="1" key="1">
    <citation type="journal article" date="2018" name="DNA Res.">
        <title>Multiple hybrid de novo genome assembly of finger millet, an orphan allotetraploid crop.</title>
        <authorList>
            <person name="Hatakeyama M."/>
            <person name="Aluri S."/>
            <person name="Balachadran M.T."/>
            <person name="Sivarajan S.R."/>
            <person name="Patrignani A."/>
            <person name="Gruter S."/>
            <person name="Poveda L."/>
            <person name="Shimizu-Inatsugi R."/>
            <person name="Baeten J."/>
            <person name="Francoijs K.J."/>
            <person name="Nataraja K.N."/>
            <person name="Reddy Y.A.N."/>
            <person name="Phadnis S."/>
            <person name="Ravikumar R.L."/>
            <person name="Schlapbach R."/>
            <person name="Sreeman S.M."/>
            <person name="Shimizu K.K."/>
        </authorList>
    </citation>
    <scope>NUCLEOTIDE SEQUENCE</scope>
</reference>
<gene>
    <name evidence="1" type="primary">ga24699</name>
    <name evidence="1" type="ORF">PR202_ga24699</name>
</gene>
<organism evidence="1 2">
    <name type="scientific">Eleusine coracana subsp. coracana</name>
    <dbReference type="NCBI Taxonomy" id="191504"/>
    <lineage>
        <taxon>Eukaryota</taxon>
        <taxon>Viridiplantae</taxon>
        <taxon>Streptophyta</taxon>
        <taxon>Embryophyta</taxon>
        <taxon>Tracheophyta</taxon>
        <taxon>Spermatophyta</taxon>
        <taxon>Magnoliopsida</taxon>
        <taxon>Liliopsida</taxon>
        <taxon>Poales</taxon>
        <taxon>Poaceae</taxon>
        <taxon>PACMAD clade</taxon>
        <taxon>Chloridoideae</taxon>
        <taxon>Cynodonteae</taxon>
        <taxon>Eleusininae</taxon>
        <taxon>Eleusine</taxon>
    </lineage>
</organism>
<dbReference type="SUPFAM" id="SSF52540">
    <property type="entry name" value="P-loop containing nucleoside triphosphate hydrolases"/>
    <property type="match status" value="1"/>
</dbReference>
<name>A0AAV5D9H1_ELECO</name>
<proteinExistence type="predicted"/>
<keyword evidence="2" id="KW-1185">Reference proteome</keyword>
<dbReference type="GO" id="GO:0043531">
    <property type="term" value="F:ADP binding"/>
    <property type="evidence" value="ECO:0007669"/>
    <property type="project" value="InterPro"/>
</dbReference>
<dbReference type="PANTHER" id="PTHR33377">
    <property type="entry name" value="OS10G0134700 PROTEIN-RELATED"/>
    <property type="match status" value="1"/>
</dbReference>
<reference evidence="1" key="2">
    <citation type="submission" date="2021-12" db="EMBL/GenBank/DDBJ databases">
        <title>Resequencing data analysis of finger millet.</title>
        <authorList>
            <person name="Hatakeyama M."/>
            <person name="Aluri S."/>
            <person name="Balachadran M.T."/>
            <person name="Sivarajan S.R."/>
            <person name="Poveda L."/>
            <person name="Shimizu-Inatsugi R."/>
            <person name="Schlapbach R."/>
            <person name="Sreeman S.M."/>
            <person name="Shimizu K.K."/>
        </authorList>
    </citation>
    <scope>NUCLEOTIDE SEQUENCE</scope>
</reference>
<accession>A0AAV5D9H1</accession>
<evidence type="ECO:0008006" key="3">
    <source>
        <dbReference type="Google" id="ProtNLM"/>
    </source>
</evidence>
<dbReference type="PANTHER" id="PTHR33377:SF66">
    <property type="entry name" value="EXPRESSED PROTEIN"/>
    <property type="match status" value="1"/>
</dbReference>
<sequence length="251" mass="28066">MLLKLKMLNEGMYMYVGHYMLDRLKIQSVKEDRVEGEKVVGGGSKVVLIGRTHEVAKFGTALPICLKSLSQEEYWYYFKALAFGSIDPDEHPGLASVGMKIATELKGSFLGANLLGEMLRANPNTQFWCSILSSIRELVQKHLFSLAVHPEDLLERNSPVDFAKVAFVGDQDQGCLVYDLREAGPEQADLPLLTSEEVLMGGEIPVGEKFNVPVWKSRISPYSNYIATYEKQKPQCMVGKKSCLVLREISQ</sequence>
<evidence type="ECO:0000313" key="1">
    <source>
        <dbReference type="EMBL" id="GJN06922.1"/>
    </source>
</evidence>
<comment type="caution">
    <text evidence="1">The sequence shown here is derived from an EMBL/GenBank/DDBJ whole genome shotgun (WGS) entry which is preliminary data.</text>
</comment>
<dbReference type="EMBL" id="BQKI01000013">
    <property type="protein sequence ID" value="GJN06922.1"/>
    <property type="molecule type" value="Genomic_DNA"/>
</dbReference>
<evidence type="ECO:0000313" key="2">
    <source>
        <dbReference type="Proteomes" id="UP001054889"/>
    </source>
</evidence>
<dbReference type="InterPro" id="IPR027417">
    <property type="entry name" value="P-loop_NTPase"/>
</dbReference>
<dbReference type="Proteomes" id="UP001054889">
    <property type="component" value="Unassembled WGS sequence"/>
</dbReference>